<organism evidence="4 5">
    <name type="scientific">Artemia franciscana</name>
    <name type="common">Brine shrimp</name>
    <name type="synonym">Artemia sanfranciscana</name>
    <dbReference type="NCBI Taxonomy" id="6661"/>
    <lineage>
        <taxon>Eukaryota</taxon>
        <taxon>Metazoa</taxon>
        <taxon>Ecdysozoa</taxon>
        <taxon>Arthropoda</taxon>
        <taxon>Crustacea</taxon>
        <taxon>Branchiopoda</taxon>
        <taxon>Anostraca</taxon>
        <taxon>Artemiidae</taxon>
        <taxon>Artemia</taxon>
    </lineage>
</organism>
<proteinExistence type="inferred from homology"/>
<comment type="caution">
    <text evidence="4">The sequence shown here is derived from an EMBL/GenBank/DDBJ whole genome shotgun (WGS) entry which is preliminary data.</text>
</comment>
<dbReference type="Proteomes" id="UP001187531">
    <property type="component" value="Unassembled WGS sequence"/>
</dbReference>
<dbReference type="InterPro" id="IPR004963">
    <property type="entry name" value="PAE/NOTUM"/>
</dbReference>
<feature type="signal peptide" evidence="3">
    <location>
        <begin position="1"/>
        <end position="20"/>
    </location>
</feature>
<comment type="similarity">
    <text evidence="1">Belongs to the pectinacetylesterase family. Notum subfamily.</text>
</comment>
<dbReference type="Pfam" id="PF03283">
    <property type="entry name" value="PAE"/>
    <property type="match status" value="1"/>
</dbReference>
<evidence type="ECO:0000256" key="1">
    <source>
        <dbReference type="ARBA" id="ARBA00010213"/>
    </source>
</evidence>
<accession>A0AA88HZ87</accession>
<sequence length="583" mass="66934">MKMFLLWTLVIFITIGGIKGRPNIRRLENSADRLLSAANVKSYYQQALSNCDSPTPPPMYRMFLLNRTITCNDGTSAGFYIRKSYGSRKWIIFLEGGWFCYDKRSCDMRWNSARMLMSSVRWPEARYVGGIMSPDPEENPYWWNANHVLIPYCSSDAWTGTSFPNHSSKYAFLGAYIVEEVMKQLQGHGLRRANSIILAGTSAGGTGVMLNADTIRNWLQKENIRTNLLGIADSGWFLNRIPFAPTTCFEKDTQKCPPSQSVQMGMKLWSSKLPEACTRINKDERWKCFFGTSIHPSLITPTFIFQWLFDEAQMKADNVGLPLSKFQWNYIRKSAEDLRESFNSSNAVFAPACMSHTVLTKRSWTTVEIDSISLPQAIRCWELSLSPIEHRKRHHKLTIKEGAPTIELSIQLTSSPALLQSDEPRNMSRRKLKNIVSPSLPYKLHHKQKNKVKQKNSRNKNKNRRKNERKSKRKETKKKRKDDRKKRRHKKLMDEIRRAKRLTPSPALPKLCKQKLTDSCSWPQCNKSCPKLQNPFSGEEMEFIELLRSFSADLSGLASALGLDPPSLKDISQHDLVRILSQA</sequence>
<dbReference type="AlphaFoldDB" id="A0AA88HZ87"/>
<dbReference type="GO" id="GO:0016787">
    <property type="term" value="F:hydrolase activity"/>
    <property type="evidence" value="ECO:0007669"/>
    <property type="project" value="InterPro"/>
</dbReference>
<feature type="chain" id="PRO_5041653442" description="Palmitoleoyl-protein carboxylesterase NOTUM" evidence="3">
    <location>
        <begin position="21"/>
        <end position="583"/>
    </location>
</feature>
<name>A0AA88HZ87_ARTSF</name>
<keyword evidence="3" id="KW-0732">Signal</keyword>
<evidence type="ECO:0008006" key="6">
    <source>
        <dbReference type="Google" id="ProtNLM"/>
    </source>
</evidence>
<reference evidence="4" key="1">
    <citation type="submission" date="2023-07" db="EMBL/GenBank/DDBJ databases">
        <title>Chromosome-level genome assembly of Artemia franciscana.</title>
        <authorList>
            <person name="Jo E."/>
        </authorList>
    </citation>
    <scope>NUCLEOTIDE SEQUENCE</scope>
    <source>
        <tissue evidence="4">Whole body</tissue>
    </source>
</reference>
<dbReference type="PANTHER" id="PTHR21562">
    <property type="entry name" value="NOTUM-RELATED"/>
    <property type="match status" value="1"/>
</dbReference>
<gene>
    <name evidence="4" type="ORF">QYM36_009923</name>
</gene>
<feature type="region of interest" description="Disordered" evidence="2">
    <location>
        <begin position="434"/>
        <end position="494"/>
    </location>
</feature>
<dbReference type="EMBL" id="JAVRJZ010000012">
    <property type="protein sequence ID" value="KAK2715096.1"/>
    <property type="molecule type" value="Genomic_DNA"/>
</dbReference>
<evidence type="ECO:0000313" key="5">
    <source>
        <dbReference type="Proteomes" id="UP001187531"/>
    </source>
</evidence>
<evidence type="ECO:0000256" key="3">
    <source>
        <dbReference type="SAM" id="SignalP"/>
    </source>
</evidence>
<protein>
    <recommendedName>
        <fullName evidence="6">Palmitoleoyl-protein carboxylesterase NOTUM</fullName>
    </recommendedName>
</protein>
<evidence type="ECO:0000313" key="4">
    <source>
        <dbReference type="EMBL" id="KAK2715096.1"/>
    </source>
</evidence>
<dbReference type="PANTHER" id="PTHR21562:SF122">
    <property type="entry name" value="PALMITOLEOYL-PROTEIN CARBOXYLESTERASE NOTUM"/>
    <property type="match status" value="1"/>
</dbReference>
<feature type="compositionally biased region" description="Basic residues" evidence="2">
    <location>
        <begin position="443"/>
        <end position="491"/>
    </location>
</feature>
<evidence type="ECO:0000256" key="2">
    <source>
        <dbReference type="SAM" id="MobiDB-lite"/>
    </source>
</evidence>
<keyword evidence="5" id="KW-1185">Reference proteome</keyword>